<name>A0A0R2DZC5_9LACO</name>
<gene>
    <name evidence="4" type="ORF">FD00_GL001313</name>
</gene>
<dbReference type="InterPro" id="IPR050624">
    <property type="entry name" value="HTH-type_Tx_Regulator"/>
</dbReference>
<dbReference type="OrthoDB" id="9179041at2"/>
<dbReference type="Pfam" id="PF00440">
    <property type="entry name" value="TetR_N"/>
    <property type="match status" value="1"/>
</dbReference>
<dbReference type="PANTHER" id="PTHR43479">
    <property type="entry name" value="ACREF/ENVCD OPERON REPRESSOR-RELATED"/>
    <property type="match status" value="1"/>
</dbReference>
<evidence type="ECO:0000256" key="1">
    <source>
        <dbReference type="ARBA" id="ARBA00023125"/>
    </source>
</evidence>
<dbReference type="GO" id="GO:0003677">
    <property type="term" value="F:DNA binding"/>
    <property type="evidence" value="ECO:0007669"/>
    <property type="project" value="UniProtKB-UniRule"/>
</dbReference>
<evidence type="ECO:0000259" key="3">
    <source>
        <dbReference type="PROSITE" id="PS50977"/>
    </source>
</evidence>
<reference evidence="4 5" key="1">
    <citation type="journal article" date="2015" name="Genome Announc.">
        <title>Expanding the biotechnology potential of lactobacilli through comparative genomics of 213 strains and associated genera.</title>
        <authorList>
            <person name="Sun Z."/>
            <person name="Harris H.M."/>
            <person name="McCann A."/>
            <person name="Guo C."/>
            <person name="Argimon S."/>
            <person name="Zhang W."/>
            <person name="Yang X."/>
            <person name="Jeffery I.B."/>
            <person name="Cooney J.C."/>
            <person name="Kagawa T.F."/>
            <person name="Liu W."/>
            <person name="Song Y."/>
            <person name="Salvetti E."/>
            <person name="Wrobel A."/>
            <person name="Rasinkangas P."/>
            <person name="Parkhill J."/>
            <person name="Rea M.C."/>
            <person name="O'Sullivan O."/>
            <person name="Ritari J."/>
            <person name="Douillard F.P."/>
            <person name="Paul Ross R."/>
            <person name="Yang R."/>
            <person name="Briner A.E."/>
            <person name="Felis G.E."/>
            <person name="de Vos W.M."/>
            <person name="Barrangou R."/>
            <person name="Klaenhammer T.R."/>
            <person name="Caufield P.W."/>
            <person name="Cui Y."/>
            <person name="Zhang H."/>
            <person name="O'Toole P.W."/>
        </authorList>
    </citation>
    <scope>NUCLEOTIDE SEQUENCE [LARGE SCALE GENOMIC DNA]</scope>
    <source>
        <strain evidence="4 5">DSM 20444</strain>
    </source>
</reference>
<feature type="domain" description="HTH tetR-type" evidence="3">
    <location>
        <begin position="4"/>
        <end position="64"/>
    </location>
</feature>
<dbReference type="SUPFAM" id="SSF46689">
    <property type="entry name" value="Homeodomain-like"/>
    <property type="match status" value="1"/>
</dbReference>
<feature type="DNA-binding region" description="H-T-H motif" evidence="2">
    <location>
        <begin position="27"/>
        <end position="46"/>
    </location>
</feature>
<sequence>MNKNDTKEKIIETAIHKLRYEYIQDFSVRNVVKALNLTTGSFYKHFKNKDSLFLEAAQRISQQVYSQIYPQIIKQEDHPQKALCLLGSNLIDFVISEPKLADFLFFNTEVLNAYSVYSSNKSSLSLLKLTLKLIDDLVSQEALQETSETLFIQIWSFIQGYAILIKNHVVVKDDSLIEHTLTELIKGAK</sequence>
<dbReference type="AlphaFoldDB" id="A0A0R2DZC5"/>
<keyword evidence="1 2" id="KW-0238">DNA-binding</keyword>
<accession>A0A0R2DZC5</accession>
<dbReference type="PROSITE" id="PS50977">
    <property type="entry name" value="HTH_TETR_2"/>
    <property type="match status" value="1"/>
</dbReference>
<proteinExistence type="predicted"/>
<dbReference type="Proteomes" id="UP000050898">
    <property type="component" value="Unassembled WGS sequence"/>
</dbReference>
<dbReference type="InterPro" id="IPR009057">
    <property type="entry name" value="Homeodomain-like_sf"/>
</dbReference>
<evidence type="ECO:0000313" key="4">
    <source>
        <dbReference type="EMBL" id="KRN09257.1"/>
    </source>
</evidence>
<dbReference type="EMBL" id="AYYH01000030">
    <property type="protein sequence ID" value="KRN09257.1"/>
    <property type="molecule type" value="Genomic_DNA"/>
</dbReference>
<dbReference type="PANTHER" id="PTHR43479:SF11">
    <property type="entry name" value="ACREF_ENVCD OPERON REPRESSOR-RELATED"/>
    <property type="match status" value="1"/>
</dbReference>
<dbReference type="InterPro" id="IPR001647">
    <property type="entry name" value="HTH_TetR"/>
</dbReference>
<organism evidence="4 5">
    <name type="scientific">Liquorilactobacillus mali KCTC 3596 = DSM 20444</name>
    <dbReference type="NCBI Taxonomy" id="1046596"/>
    <lineage>
        <taxon>Bacteria</taxon>
        <taxon>Bacillati</taxon>
        <taxon>Bacillota</taxon>
        <taxon>Bacilli</taxon>
        <taxon>Lactobacillales</taxon>
        <taxon>Lactobacillaceae</taxon>
        <taxon>Liquorilactobacillus</taxon>
    </lineage>
</organism>
<protein>
    <recommendedName>
        <fullName evidence="3">HTH tetR-type domain-containing protein</fullName>
    </recommendedName>
</protein>
<comment type="caution">
    <text evidence="4">The sequence shown here is derived from an EMBL/GenBank/DDBJ whole genome shotgun (WGS) entry which is preliminary data.</text>
</comment>
<dbReference type="PATRIC" id="fig|1046596.6.peg.1395"/>
<keyword evidence="5" id="KW-1185">Reference proteome</keyword>
<evidence type="ECO:0000256" key="2">
    <source>
        <dbReference type="PROSITE-ProRule" id="PRU00335"/>
    </source>
</evidence>
<dbReference type="Gene3D" id="1.10.357.10">
    <property type="entry name" value="Tetracycline Repressor, domain 2"/>
    <property type="match status" value="1"/>
</dbReference>
<evidence type="ECO:0000313" key="5">
    <source>
        <dbReference type="Proteomes" id="UP000050898"/>
    </source>
</evidence>
<dbReference type="GeneID" id="98317509"/>
<dbReference type="RefSeq" id="WP_010078045.1">
    <property type="nucleotide sequence ID" value="NZ_AYYH01000030.1"/>
</dbReference>